<organism evidence="1 2">
    <name type="scientific">Klebsiella spallanzanii</name>
    <dbReference type="NCBI Taxonomy" id="2587528"/>
    <lineage>
        <taxon>Bacteria</taxon>
        <taxon>Pseudomonadati</taxon>
        <taxon>Pseudomonadota</taxon>
        <taxon>Gammaproteobacteria</taxon>
        <taxon>Enterobacterales</taxon>
        <taxon>Enterobacteriaceae</taxon>
        <taxon>Klebsiella/Raoultella group</taxon>
        <taxon>Klebsiella</taxon>
    </lineage>
</organism>
<dbReference type="Proteomes" id="UP000317652">
    <property type="component" value="Unassembled WGS sequence"/>
</dbReference>
<gene>
    <name evidence="1" type="ORF">SB6411_02105</name>
</gene>
<proteinExistence type="predicted"/>
<evidence type="ECO:0000313" key="2">
    <source>
        <dbReference type="Proteomes" id="UP000317652"/>
    </source>
</evidence>
<keyword evidence="2" id="KW-1185">Reference proteome</keyword>
<name>A0ABY6VEL8_9ENTR</name>
<evidence type="ECO:0000313" key="1">
    <source>
        <dbReference type="EMBL" id="VUS65384.1"/>
    </source>
</evidence>
<dbReference type="RefSeq" id="WP_142982143.1">
    <property type="nucleotide sequence ID" value="NZ_CABGGS010000034.1"/>
</dbReference>
<reference evidence="1 2" key="1">
    <citation type="submission" date="2019-07" db="EMBL/GenBank/DDBJ databases">
        <authorList>
            <person name="Brisse S."/>
            <person name="Rodrigues C."/>
            <person name="Thorpe H."/>
        </authorList>
    </citation>
    <scope>NUCLEOTIDE SEQUENCE [LARGE SCALE GENOMIC DNA]</scope>
    <source>
        <strain evidence="1">SB6411</strain>
    </source>
</reference>
<protein>
    <submittedName>
        <fullName evidence="1">Uncharacterized protein</fullName>
    </submittedName>
</protein>
<sequence length="67" mass="7949">MHFIDDNPMENLRRIDRPEFVEWYLKVVDIVKETGSGHDISYKGLWVDFYDDGLTPEEAIEKKTQMS</sequence>
<accession>A0ABY6VEL8</accession>
<dbReference type="EMBL" id="CABGGS010000034">
    <property type="protein sequence ID" value="VUS65384.1"/>
    <property type="molecule type" value="Genomic_DNA"/>
</dbReference>
<comment type="caution">
    <text evidence="1">The sequence shown here is derived from an EMBL/GenBank/DDBJ whole genome shotgun (WGS) entry which is preliminary data.</text>
</comment>